<dbReference type="STRING" id="1312852.EG19_03130"/>
<proteinExistence type="inferred from homology"/>
<dbReference type="Gene3D" id="3.40.190.10">
    <property type="entry name" value="Periplasmic binding protein-like II"/>
    <property type="match status" value="2"/>
</dbReference>
<dbReference type="GO" id="GO:0016830">
    <property type="term" value="F:carbon-carbon lyase activity"/>
    <property type="evidence" value="ECO:0007669"/>
    <property type="project" value="UniProtKB-UniRule"/>
</dbReference>
<dbReference type="GO" id="GO:0009234">
    <property type="term" value="P:menaquinone biosynthetic process"/>
    <property type="evidence" value="ECO:0007669"/>
    <property type="project" value="UniProtKB-UniRule"/>
</dbReference>
<comment type="caution">
    <text evidence="4">Lacks conserved residue(s) required for the propagation of feature annotation.</text>
</comment>
<dbReference type="AlphaFoldDB" id="A0A062Y013"/>
<dbReference type="Pfam" id="PF02621">
    <property type="entry name" value="VitK2_biosynth"/>
    <property type="match status" value="1"/>
</dbReference>
<comment type="function">
    <text evidence="4">Catalyzes the conversion of cyclic dehypoxanthine futalosine (cyclic DHFL) into 1,4-dihydroxy-6-naphthoate, a step in the biosynthesis of menaquinone (MK, vitamin K2).</text>
</comment>
<dbReference type="Proteomes" id="UP000027284">
    <property type="component" value="Unassembled WGS sequence"/>
</dbReference>
<keyword evidence="2 4" id="KW-0474">Menaquinone biosynthesis</keyword>
<gene>
    <name evidence="4" type="primary">mqnD</name>
    <name evidence="5" type="ORF">EG19_03130</name>
</gene>
<reference evidence="5 6" key="1">
    <citation type="submission" date="2014-04" db="EMBL/GenBank/DDBJ databases">
        <title>The Genome Sequence of Thermoanaerobaculum aquaticum MP-01, The First Cultivated Group 23 Acidobacterium.</title>
        <authorList>
            <person name="Stamps B.W."/>
            <person name="Losey N.A."/>
            <person name="Lawson P.A."/>
            <person name="Stevenson B.S."/>
        </authorList>
    </citation>
    <scope>NUCLEOTIDE SEQUENCE [LARGE SCALE GENOMIC DNA]</scope>
    <source>
        <strain evidence="5 6">MP-01</strain>
    </source>
</reference>
<comment type="caution">
    <text evidence="5">The sequence shown here is derived from an EMBL/GenBank/DDBJ whole genome shotgun (WGS) entry which is preliminary data.</text>
</comment>
<dbReference type="EMBL" id="JMFG01000018">
    <property type="protein sequence ID" value="KDA53721.1"/>
    <property type="molecule type" value="Genomic_DNA"/>
</dbReference>
<comment type="catalytic activity">
    <reaction evidence="4">
        <text>cyclic dehypoxanthinylfutalosinate = 1,4-dihydroxy-6-naphthoate + dihydroxyacetone</text>
        <dbReference type="Rhea" id="RHEA:33087"/>
        <dbReference type="ChEBI" id="CHEBI:16016"/>
        <dbReference type="ChEBI" id="CHEBI:64254"/>
        <dbReference type="ChEBI" id="CHEBI:64270"/>
        <dbReference type="EC" id="4.1.99.29"/>
    </reaction>
</comment>
<keyword evidence="6" id="KW-1185">Reference proteome</keyword>
<evidence type="ECO:0000313" key="5">
    <source>
        <dbReference type="EMBL" id="KDA53721.1"/>
    </source>
</evidence>
<name>A0A062Y013_9BACT</name>
<sequence length="280" mass="30917">METIRVAHSPDADDAFMHYAAVQGLVDTRGLRFEEVLADIETLNQAAREGRYEVTAISIHAYAYVADRYALLSSGASMGDGYGPVVIAQKPLTRSELRGQPVATPGRWTSARLALNLWQPEAQCVDVPFDQVAAAVRGGRVVAGVLIHEGQLTYRDEGFQLVVDLGAWWQQETGLPLPLGGNAIRRDLPREVARRVAAVLWDSVRWGLEHRPQALAHALSFARGLSQEKADRFVGMYVNRWTLDYGPQGREAVRRFLEEGARAGLVPAVPALEFVYPEET</sequence>
<evidence type="ECO:0000256" key="4">
    <source>
        <dbReference type="HAMAP-Rule" id="MF_00996"/>
    </source>
</evidence>
<dbReference type="PANTHER" id="PTHR37167">
    <property type="entry name" value="1,4-DIHYDROXY-6-NAPHTOATE SYNTHASE"/>
    <property type="match status" value="1"/>
</dbReference>
<dbReference type="InterPro" id="IPR003773">
    <property type="entry name" value="Menaquinone_biosynth"/>
</dbReference>
<organism evidence="5 6">
    <name type="scientific">Thermoanaerobaculum aquaticum</name>
    <dbReference type="NCBI Taxonomy" id="1312852"/>
    <lineage>
        <taxon>Bacteria</taxon>
        <taxon>Pseudomonadati</taxon>
        <taxon>Acidobacteriota</taxon>
        <taxon>Thermoanaerobaculia</taxon>
        <taxon>Thermoanaerobaculales</taxon>
        <taxon>Thermoanaerobaculaceae</taxon>
        <taxon>Thermoanaerobaculum</taxon>
    </lineage>
</organism>
<dbReference type="EC" id="4.1.99.29" evidence="4"/>
<dbReference type="PANTHER" id="PTHR37167:SF1">
    <property type="entry name" value="1,4-DIHYDROXY-6-NAPHTOATE SYNTHASE"/>
    <property type="match status" value="1"/>
</dbReference>
<evidence type="ECO:0000256" key="1">
    <source>
        <dbReference type="ARBA" id="ARBA00004863"/>
    </source>
</evidence>
<evidence type="ECO:0000256" key="2">
    <source>
        <dbReference type="ARBA" id="ARBA00022428"/>
    </source>
</evidence>
<dbReference type="InterPro" id="IPR030869">
    <property type="entry name" value="MqnD"/>
</dbReference>
<comment type="similarity">
    <text evidence="4">Belongs to the MqnA/MqnD family. MqnD subfamily.</text>
</comment>
<dbReference type="SUPFAM" id="SSF53850">
    <property type="entry name" value="Periplasmic binding protein-like II"/>
    <property type="match status" value="1"/>
</dbReference>
<feature type="binding site" evidence="4">
    <location>
        <begin position="110"/>
        <end position="111"/>
    </location>
    <ligand>
        <name>substrate</name>
    </ligand>
</feature>
<protein>
    <recommendedName>
        <fullName evidence="4">1,4-dihydroxy-6-naphtoate synthase</fullName>
        <ecNumber evidence="4">4.1.99.29</ecNumber>
    </recommendedName>
    <alternativeName>
        <fullName evidence="4">Menaquinone biosynthetic enzyme MqnD</fullName>
    </alternativeName>
</protein>
<evidence type="ECO:0000256" key="3">
    <source>
        <dbReference type="ARBA" id="ARBA00023239"/>
    </source>
</evidence>
<accession>A0A062Y013</accession>
<feature type="active site" description="Proton acceptor" evidence="4">
    <location>
        <position position="148"/>
    </location>
</feature>
<dbReference type="RefSeq" id="WP_038049146.1">
    <property type="nucleotide sequence ID" value="NZ_JMFG01000018.1"/>
</dbReference>
<dbReference type="UniPathway" id="UPA00079"/>
<dbReference type="CDD" id="cd13636">
    <property type="entry name" value="PBP2_Af1704"/>
    <property type="match status" value="1"/>
</dbReference>
<comment type="pathway">
    <text evidence="1 4">Quinol/quinone metabolism; menaquinone biosynthesis.</text>
</comment>
<evidence type="ECO:0000313" key="6">
    <source>
        <dbReference type="Proteomes" id="UP000027284"/>
    </source>
</evidence>
<dbReference type="OrthoDB" id="9809439at2"/>
<keyword evidence="3 4" id="KW-0456">Lyase</keyword>
<dbReference type="HAMAP" id="MF_00996">
    <property type="entry name" value="MqnD"/>
    <property type="match status" value="1"/>
</dbReference>